<proteinExistence type="predicted"/>
<comment type="function">
    <text evidence="1">Associates with the EF-Tu.GDP complex and induces the exchange of GDP to GTP. It remains bound to the aminoacyl-tRNA.EF-Tu.GTP complex up to the GTP hydrolysis stage on the ribosome.</text>
</comment>
<evidence type="ECO:0000313" key="6">
    <source>
        <dbReference type="Proteomes" id="UP000095751"/>
    </source>
</evidence>
<dbReference type="PANTHER" id="PTHR10724">
    <property type="entry name" value="30S RIBOSOMAL PROTEIN S1"/>
    <property type="match status" value="1"/>
</dbReference>
<evidence type="ECO:0000256" key="2">
    <source>
        <dbReference type="SAM" id="MobiDB-lite"/>
    </source>
</evidence>
<evidence type="ECO:0000256" key="1">
    <source>
        <dbReference type="ARBA" id="ARBA00025453"/>
    </source>
</evidence>
<dbReference type="PROSITE" id="PS50126">
    <property type="entry name" value="S1"/>
    <property type="match status" value="2"/>
</dbReference>
<feature type="region of interest" description="Disordered" evidence="2">
    <location>
        <begin position="79"/>
        <end position="100"/>
    </location>
</feature>
<dbReference type="GO" id="GO:0005737">
    <property type="term" value="C:cytoplasm"/>
    <property type="evidence" value="ECO:0007669"/>
    <property type="project" value="UniProtKB-ARBA"/>
</dbReference>
<protein>
    <submittedName>
        <fullName evidence="5">S1-domain-containing protein</fullName>
    </submittedName>
</protein>
<dbReference type="InterPro" id="IPR050437">
    <property type="entry name" value="Ribos_protein_bS1-like"/>
</dbReference>
<dbReference type="OrthoDB" id="995477at2759"/>
<dbReference type="FunFam" id="2.40.50.140:FF:000051">
    <property type="entry name" value="RNA-binding transcriptional accessory protein"/>
    <property type="match status" value="1"/>
</dbReference>
<evidence type="ECO:0000259" key="4">
    <source>
        <dbReference type="PROSITE" id="PS50126"/>
    </source>
</evidence>
<keyword evidence="6" id="KW-1185">Reference proteome</keyword>
<feature type="chain" id="PRO_5009193602" evidence="3">
    <location>
        <begin position="28"/>
        <end position="357"/>
    </location>
</feature>
<dbReference type="InParanoid" id="A0A1E7FWG2"/>
<sequence length="357" mass="40585">MLTISIIQSLGLLLLSVGLVLVSGFQAQNGNSRIIGGVCPRPLLLLQSSTNLKLSSEVNSDFERPSTFLDDDDDDDINVEFYDDDDDEDDEEEKEVGAGRKRWDNLKPTIKKRLVEKGRAKAIANKKKREPIADKKRRMMMKFKELQQDKKKDSRVQRPLGFDERAPLTAFFPGMEVTGTVISLIPYGAYVDIGTECDGLLHISQITRKFFVEHPRQVLTPGDEVTVRIHKISPELKKMQLTMLDVADVEVSLVGSDNDDDDSEEKTPLTEFELDDELWGELKRVTDFGAYVEVGAEVDGFLHFMDHPLWEDGAQPFEFMERGQRVRVWVADLDMEKNRIRVTATRPQNLPGPKFEL</sequence>
<dbReference type="InterPro" id="IPR012340">
    <property type="entry name" value="NA-bd_OB-fold"/>
</dbReference>
<keyword evidence="3" id="KW-0732">Signal</keyword>
<dbReference type="SUPFAM" id="SSF50249">
    <property type="entry name" value="Nucleic acid-binding proteins"/>
    <property type="match status" value="2"/>
</dbReference>
<dbReference type="EMBL" id="KV784353">
    <property type="protein sequence ID" value="OEU22490.1"/>
    <property type="molecule type" value="Genomic_DNA"/>
</dbReference>
<dbReference type="Gene3D" id="2.40.50.140">
    <property type="entry name" value="Nucleic acid-binding proteins"/>
    <property type="match status" value="2"/>
</dbReference>
<evidence type="ECO:0000313" key="5">
    <source>
        <dbReference type="EMBL" id="OEU22490.1"/>
    </source>
</evidence>
<dbReference type="Pfam" id="PF00575">
    <property type="entry name" value="S1"/>
    <property type="match status" value="2"/>
</dbReference>
<gene>
    <name evidence="5" type="ORF">FRACYDRAFT_232647</name>
</gene>
<dbReference type="SMART" id="SM00316">
    <property type="entry name" value="S1"/>
    <property type="match status" value="2"/>
</dbReference>
<feature type="domain" description="S1 motif" evidence="4">
    <location>
        <begin position="174"/>
        <end position="244"/>
    </location>
</feature>
<feature type="compositionally biased region" description="Acidic residues" evidence="2">
    <location>
        <begin position="79"/>
        <end position="94"/>
    </location>
</feature>
<accession>A0A1E7FWG2</accession>
<dbReference type="KEGG" id="fcy:FRACYDRAFT_232647"/>
<dbReference type="GO" id="GO:0003729">
    <property type="term" value="F:mRNA binding"/>
    <property type="evidence" value="ECO:0007669"/>
    <property type="project" value="TreeGrafter"/>
</dbReference>
<dbReference type="AlphaFoldDB" id="A0A1E7FWG2"/>
<dbReference type="Proteomes" id="UP000095751">
    <property type="component" value="Unassembled WGS sequence"/>
</dbReference>
<feature type="signal peptide" evidence="3">
    <location>
        <begin position="1"/>
        <end position="27"/>
    </location>
</feature>
<organism evidence="5 6">
    <name type="scientific">Fragilariopsis cylindrus CCMP1102</name>
    <dbReference type="NCBI Taxonomy" id="635003"/>
    <lineage>
        <taxon>Eukaryota</taxon>
        <taxon>Sar</taxon>
        <taxon>Stramenopiles</taxon>
        <taxon>Ochrophyta</taxon>
        <taxon>Bacillariophyta</taxon>
        <taxon>Bacillariophyceae</taxon>
        <taxon>Bacillariophycidae</taxon>
        <taxon>Bacillariales</taxon>
        <taxon>Bacillariaceae</taxon>
        <taxon>Fragilariopsis</taxon>
    </lineage>
</organism>
<reference evidence="5 6" key="1">
    <citation type="submission" date="2016-09" db="EMBL/GenBank/DDBJ databases">
        <title>Extensive genetic diversity and differential bi-allelic expression allows diatom success in the polar Southern Ocean.</title>
        <authorList>
            <consortium name="DOE Joint Genome Institute"/>
            <person name="Mock T."/>
            <person name="Otillar R.P."/>
            <person name="Strauss J."/>
            <person name="Dupont C."/>
            <person name="Frickenhaus S."/>
            <person name="Maumus F."/>
            <person name="Mcmullan M."/>
            <person name="Sanges R."/>
            <person name="Schmutz J."/>
            <person name="Toseland A."/>
            <person name="Valas R."/>
            <person name="Veluchamy A."/>
            <person name="Ward B.J."/>
            <person name="Allen A."/>
            <person name="Barry K."/>
            <person name="Falciatore A."/>
            <person name="Ferrante M."/>
            <person name="Fortunato A.E."/>
            <person name="Gloeckner G."/>
            <person name="Gruber A."/>
            <person name="Hipkin R."/>
            <person name="Janech M."/>
            <person name="Kroth P."/>
            <person name="Leese F."/>
            <person name="Lindquist E."/>
            <person name="Lyon B.R."/>
            <person name="Martin J."/>
            <person name="Mayer C."/>
            <person name="Parker M."/>
            <person name="Quesneville H."/>
            <person name="Raymond J."/>
            <person name="Uhlig C."/>
            <person name="Valentin K.U."/>
            <person name="Worden A.Z."/>
            <person name="Armbrust E.V."/>
            <person name="Bowler C."/>
            <person name="Green B."/>
            <person name="Moulton V."/>
            <person name="Van Oosterhout C."/>
            <person name="Grigoriev I."/>
        </authorList>
    </citation>
    <scope>NUCLEOTIDE SEQUENCE [LARGE SCALE GENOMIC DNA]</scope>
    <source>
        <strain evidence="5 6">CCMP1102</strain>
    </source>
</reference>
<feature type="domain" description="S1 motif" evidence="4">
    <location>
        <begin position="275"/>
        <end position="345"/>
    </location>
</feature>
<evidence type="ECO:0000256" key="3">
    <source>
        <dbReference type="SAM" id="SignalP"/>
    </source>
</evidence>
<name>A0A1E7FWG2_9STRA</name>
<dbReference type="GO" id="GO:0003735">
    <property type="term" value="F:structural constituent of ribosome"/>
    <property type="evidence" value="ECO:0007669"/>
    <property type="project" value="TreeGrafter"/>
</dbReference>
<dbReference type="InterPro" id="IPR003029">
    <property type="entry name" value="S1_domain"/>
</dbReference>
<dbReference type="GO" id="GO:0006412">
    <property type="term" value="P:translation"/>
    <property type="evidence" value="ECO:0007669"/>
    <property type="project" value="TreeGrafter"/>
</dbReference>